<evidence type="ECO:0000256" key="1">
    <source>
        <dbReference type="SAM" id="MobiDB-lite"/>
    </source>
</evidence>
<feature type="region of interest" description="Disordered" evidence="1">
    <location>
        <begin position="94"/>
        <end position="131"/>
    </location>
</feature>
<feature type="compositionally biased region" description="Pro residues" evidence="1">
    <location>
        <begin position="122"/>
        <end position="131"/>
    </location>
</feature>
<dbReference type="AlphaFoldDB" id="A0A0E4BTK9"/>
<gene>
    <name evidence="2" type="ORF">NK6_7288</name>
</gene>
<evidence type="ECO:0000313" key="2">
    <source>
        <dbReference type="EMBL" id="BAR60439.1"/>
    </source>
</evidence>
<sequence>MFHGDLPQTRALSICPRVGRMFNSRTEDCQAGAQAFGQLLSAAMREGAGGRAATVVVRNGRRGLHHLSRLRERSYRIEDAIRVRVLSSWGAPLRRHPLPSPLPQAGEGAQLRCRYSERPTAPGSPWPSPRR</sequence>
<dbReference type="EMBL" id="AP014685">
    <property type="protein sequence ID" value="BAR60439.1"/>
    <property type="molecule type" value="Genomic_DNA"/>
</dbReference>
<name>A0A0E4BTK9_9BRAD</name>
<protein>
    <submittedName>
        <fullName evidence="2">Uncharacterized protein</fullName>
    </submittedName>
</protein>
<evidence type="ECO:0000313" key="3">
    <source>
        <dbReference type="Proteomes" id="UP000063308"/>
    </source>
</evidence>
<reference evidence="2 3" key="1">
    <citation type="submission" date="2014-11" db="EMBL/GenBank/DDBJ databases">
        <title>Symbiosis island explosion on the genome of extra-slow-growing strains of soybean bradyrhizobia with massive insertion sequences.</title>
        <authorList>
            <person name="Iida T."/>
            <person name="Minamisawa K."/>
        </authorList>
    </citation>
    <scope>NUCLEOTIDE SEQUENCE [LARGE SCALE GENOMIC DNA]</scope>
    <source>
        <strain evidence="2 3">NK6</strain>
    </source>
</reference>
<proteinExistence type="predicted"/>
<dbReference type="Proteomes" id="UP000063308">
    <property type="component" value="Chromosome"/>
</dbReference>
<accession>A0A0E4BTK9</accession>
<organism evidence="2 3">
    <name type="scientific">Bradyrhizobium diazoefficiens</name>
    <dbReference type="NCBI Taxonomy" id="1355477"/>
    <lineage>
        <taxon>Bacteria</taxon>
        <taxon>Pseudomonadati</taxon>
        <taxon>Pseudomonadota</taxon>
        <taxon>Alphaproteobacteria</taxon>
        <taxon>Hyphomicrobiales</taxon>
        <taxon>Nitrobacteraceae</taxon>
        <taxon>Bradyrhizobium</taxon>
    </lineage>
</organism>